<dbReference type="GO" id="GO:0009410">
    <property type="term" value="P:response to xenobiotic stimulus"/>
    <property type="evidence" value="ECO:0007669"/>
    <property type="project" value="TreeGrafter"/>
</dbReference>
<feature type="compositionally biased region" description="Low complexity" evidence="7">
    <location>
        <begin position="660"/>
        <end position="669"/>
    </location>
</feature>
<feature type="compositionally biased region" description="Gly residues" evidence="7">
    <location>
        <begin position="687"/>
        <end position="702"/>
    </location>
</feature>
<dbReference type="InterPro" id="IPR052478">
    <property type="entry name" value="Metabolite_Synth_Reg"/>
</dbReference>
<dbReference type="AlphaFoldDB" id="A0A316V2A4"/>
<feature type="region of interest" description="Disordered" evidence="7">
    <location>
        <begin position="598"/>
        <end position="705"/>
    </location>
</feature>
<organism evidence="8 9">
    <name type="scientific">Meira miltonrushii</name>
    <dbReference type="NCBI Taxonomy" id="1280837"/>
    <lineage>
        <taxon>Eukaryota</taxon>
        <taxon>Fungi</taxon>
        <taxon>Dikarya</taxon>
        <taxon>Basidiomycota</taxon>
        <taxon>Ustilaginomycotina</taxon>
        <taxon>Exobasidiomycetes</taxon>
        <taxon>Exobasidiales</taxon>
        <taxon>Brachybasidiaceae</taxon>
        <taxon>Meira</taxon>
    </lineage>
</organism>
<feature type="compositionally biased region" description="Polar residues" evidence="7">
    <location>
        <begin position="52"/>
        <end position="63"/>
    </location>
</feature>
<keyword evidence="2" id="KW-0862">Zinc</keyword>
<name>A0A316V2A4_9BASI</name>
<feature type="compositionally biased region" description="Low complexity" evidence="7">
    <location>
        <begin position="1"/>
        <end position="12"/>
    </location>
</feature>
<dbReference type="GeneID" id="37019737"/>
<reference evidence="8 9" key="1">
    <citation type="journal article" date="2018" name="Mol. Biol. Evol.">
        <title>Broad Genomic Sampling Reveals a Smut Pathogenic Ancestry of the Fungal Clade Ustilaginomycotina.</title>
        <authorList>
            <person name="Kijpornyongpan T."/>
            <person name="Mondo S.J."/>
            <person name="Barry K."/>
            <person name="Sandor L."/>
            <person name="Lee J."/>
            <person name="Lipzen A."/>
            <person name="Pangilinan J."/>
            <person name="LaButti K."/>
            <person name="Hainaut M."/>
            <person name="Henrissat B."/>
            <person name="Grigoriev I.V."/>
            <person name="Spatafora J.W."/>
            <person name="Aime M.C."/>
        </authorList>
    </citation>
    <scope>NUCLEOTIDE SEQUENCE [LARGE SCALE GENOMIC DNA]</scope>
    <source>
        <strain evidence="8 9">MCA 3882</strain>
    </source>
</reference>
<sequence length="739" mass="79051">MPAKAASSSSSMDHSRAVSDSEALYTSNGVGNGHPSISSSSSMSNIGPMRTQKLTSQIRTNPIGTAPTPPDTHNHGRPSAHSTEPASSPRPRQPLPSWHSRSPFNIPSHPSNPYAARSPHGSSLPGSTTMHALPPPSLPHYHQSHHHSHSGPTPGGSSAHTDSPDNRAANVQSNSGVLFAASIAADLGAKALNGRDEGPFIAWNLGLRNACSTSSAQTQPWSQIIHRRAMMKHLETYENVMHPIYRFVNVDEVAHLVDSNHGQDQRQGTLLDAIMCGIAAIGSLFSDSKDMTIEIALEQNVRAILDAHAEDEHHLPEAACAWLLRTLYLRASKVPHACWHASCIVMHACERARLHIEETVSLMRNTGSAPVLDPRRTYHVAKLLNTWISFELGRTHVSLARASTLLPDMSNVGSESSTTMLHLFDLSLNLEPSATPSHERLLDILQEVVDVPCPSPVVVLSQAMVVLSIVRRLRFGLGLQLSTDTTALILTIGQKGMACTNEILNTNGGPWWHVATLPYQVLCTVMALNTRKALTLVPTVMDTIRNAHSRYPTQMMDRILKRSLALVHALHKHKLDDARLLSKALGRSLNERTSIAEGMGDRSAAVGNSPSSIVARTPPTGGAGGVGNGHIRSHTDQDLPPHMIRQKLFSSNPSGGGNGQNANARAGSNTPGGVINANGNPVEKSTSGGGGGAGGTGGGGSGMVWEGKRVDLEDWLVNIDWDSIMQNTEPTFFDATGTV</sequence>
<dbReference type="STRING" id="1280837.A0A316V2A4"/>
<keyword evidence="1" id="KW-0479">Metal-binding</keyword>
<evidence type="ECO:0000256" key="7">
    <source>
        <dbReference type="SAM" id="MobiDB-lite"/>
    </source>
</evidence>
<dbReference type="PANTHER" id="PTHR31779">
    <property type="entry name" value="2-NITROPROPANE DIOXYGENASE FAMILY, PUTATIVE (AFU_ORTHOLOGUE AFUA_2G17430)-RELATED"/>
    <property type="match status" value="1"/>
</dbReference>
<dbReference type="PANTHER" id="PTHR31779:SF4">
    <property type="entry name" value="2-NITROPROPANE DIOXYGENASE FAMILY, PUTATIVE (AFU_ORTHOLOGUE AFUA_2G17430)-RELATED"/>
    <property type="match status" value="1"/>
</dbReference>
<dbReference type="GO" id="GO:0003700">
    <property type="term" value="F:DNA-binding transcription factor activity"/>
    <property type="evidence" value="ECO:0007669"/>
    <property type="project" value="TreeGrafter"/>
</dbReference>
<dbReference type="GO" id="GO:0046872">
    <property type="term" value="F:metal ion binding"/>
    <property type="evidence" value="ECO:0007669"/>
    <property type="project" value="UniProtKB-KW"/>
</dbReference>
<keyword evidence="6" id="KW-0539">Nucleus</keyword>
<evidence type="ECO:0000256" key="5">
    <source>
        <dbReference type="ARBA" id="ARBA00023163"/>
    </source>
</evidence>
<evidence type="ECO:0000313" key="8">
    <source>
        <dbReference type="EMBL" id="PWN31592.1"/>
    </source>
</evidence>
<dbReference type="CDD" id="cd12148">
    <property type="entry name" value="fungal_TF_MHR"/>
    <property type="match status" value="1"/>
</dbReference>
<dbReference type="Proteomes" id="UP000245771">
    <property type="component" value="Unassembled WGS sequence"/>
</dbReference>
<dbReference type="InParanoid" id="A0A316V2A4"/>
<protein>
    <recommendedName>
        <fullName evidence="10">Transcription factor domain-containing protein</fullName>
    </recommendedName>
</protein>
<keyword evidence="3" id="KW-0805">Transcription regulation</keyword>
<accession>A0A316V2A4</accession>
<feature type="compositionally biased region" description="Polar residues" evidence="7">
    <location>
        <begin position="120"/>
        <end position="130"/>
    </location>
</feature>
<evidence type="ECO:0000256" key="6">
    <source>
        <dbReference type="ARBA" id="ARBA00023242"/>
    </source>
</evidence>
<keyword evidence="9" id="KW-1185">Reference proteome</keyword>
<evidence type="ECO:0008006" key="10">
    <source>
        <dbReference type="Google" id="ProtNLM"/>
    </source>
</evidence>
<keyword evidence="5" id="KW-0804">Transcription</keyword>
<keyword evidence="4" id="KW-0238">DNA-binding</keyword>
<evidence type="ECO:0000256" key="1">
    <source>
        <dbReference type="ARBA" id="ARBA00022723"/>
    </source>
</evidence>
<dbReference type="EMBL" id="KZ819607">
    <property type="protein sequence ID" value="PWN31592.1"/>
    <property type="molecule type" value="Genomic_DNA"/>
</dbReference>
<feature type="region of interest" description="Disordered" evidence="7">
    <location>
        <begin position="1"/>
        <end position="170"/>
    </location>
</feature>
<dbReference type="GO" id="GO:0003677">
    <property type="term" value="F:DNA binding"/>
    <property type="evidence" value="ECO:0007669"/>
    <property type="project" value="UniProtKB-KW"/>
</dbReference>
<feature type="compositionally biased region" description="Polar residues" evidence="7">
    <location>
        <begin position="99"/>
        <end position="111"/>
    </location>
</feature>
<proteinExistence type="predicted"/>
<dbReference type="RefSeq" id="XP_025351894.1">
    <property type="nucleotide sequence ID" value="XM_025497956.1"/>
</dbReference>
<evidence type="ECO:0000256" key="3">
    <source>
        <dbReference type="ARBA" id="ARBA00023015"/>
    </source>
</evidence>
<dbReference type="OrthoDB" id="4064873at2759"/>
<evidence type="ECO:0000256" key="2">
    <source>
        <dbReference type="ARBA" id="ARBA00022833"/>
    </source>
</evidence>
<evidence type="ECO:0000313" key="9">
    <source>
        <dbReference type="Proteomes" id="UP000245771"/>
    </source>
</evidence>
<gene>
    <name evidence="8" type="ORF">FA14DRAFT_158408</name>
</gene>
<evidence type="ECO:0000256" key="4">
    <source>
        <dbReference type="ARBA" id="ARBA00023125"/>
    </source>
</evidence>